<dbReference type="OrthoDB" id="5551751at2759"/>
<dbReference type="OMA" id="PWENPED"/>
<dbReference type="PANTHER" id="PTHR28156">
    <property type="entry name" value="FAS1 DOMAIN-CONTAINING PROTEIN YDR262W"/>
    <property type="match status" value="1"/>
</dbReference>
<dbReference type="Proteomes" id="UP000016922">
    <property type="component" value="Unassembled WGS sequence"/>
</dbReference>
<dbReference type="KEGG" id="glz:GLAREA_08314"/>
<dbReference type="EMBL" id="KE145373">
    <property type="protein sequence ID" value="EPE24462.1"/>
    <property type="molecule type" value="Genomic_DNA"/>
</dbReference>
<organism evidence="3 4">
    <name type="scientific">Glarea lozoyensis (strain ATCC 20868 / MF5171)</name>
    <dbReference type="NCBI Taxonomy" id="1116229"/>
    <lineage>
        <taxon>Eukaryota</taxon>
        <taxon>Fungi</taxon>
        <taxon>Dikarya</taxon>
        <taxon>Ascomycota</taxon>
        <taxon>Pezizomycotina</taxon>
        <taxon>Leotiomycetes</taxon>
        <taxon>Helotiales</taxon>
        <taxon>Helotiaceae</taxon>
        <taxon>Glarea</taxon>
    </lineage>
</organism>
<evidence type="ECO:0000313" key="4">
    <source>
        <dbReference type="Proteomes" id="UP000016922"/>
    </source>
</evidence>
<dbReference type="SUPFAM" id="SSF82153">
    <property type="entry name" value="FAS1 domain"/>
    <property type="match status" value="1"/>
</dbReference>
<dbReference type="AlphaFoldDB" id="S3CD42"/>
<evidence type="ECO:0000256" key="1">
    <source>
        <dbReference type="ARBA" id="ARBA00022729"/>
    </source>
</evidence>
<accession>S3CD42</accession>
<dbReference type="HOGENOM" id="CLU_091398_2_1_1"/>
<dbReference type="STRING" id="1116229.S3CD42"/>
<dbReference type="InterPro" id="IPR040200">
    <property type="entry name" value="Mug57-like"/>
</dbReference>
<dbReference type="RefSeq" id="XP_008088550.1">
    <property type="nucleotide sequence ID" value="XM_008090359.1"/>
</dbReference>
<sequence length="175" mass="19140">MPDQNLGPALPSSPSKTPSNPPPSSNNNIYLSDVLGTSRSINIFAGFTRDFAPISQRFEDENLNTTILAPLNSAIMALPRKPWEDPADGGEGVYDAAGGEEKAQRNLMRFVEAHVVGVSPWEKGQRTKTLEGGEVWWEEKGGKKVIQPGDIEVDSVANQVHNGEVWILKGVRNYK</sequence>
<reference evidence="3 4" key="1">
    <citation type="journal article" date="2013" name="BMC Genomics">
        <title>Genomics-driven discovery of the pneumocandin biosynthetic gene cluster in the fungus Glarea lozoyensis.</title>
        <authorList>
            <person name="Chen L."/>
            <person name="Yue Q."/>
            <person name="Zhang X."/>
            <person name="Xiang M."/>
            <person name="Wang C."/>
            <person name="Li S."/>
            <person name="Che Y."/>
            <person name="Ortiz-Lopez F.J."/>
            <person name="Bills G.F."/>
            <person name="Liu X."/>
            <person name="An Z."/>
        </authorList>
    </citation>
    <scope>NUCLEOTIDE SEQUENCE [LARGE SCALE GENOMIC DNA]</scope>
    <source>
        <strain evidence="4">ATCC 20868 / MF5171</strain>
    </source>
</reference>
<evidence type="ECO:0000256" key="2">
    <source>
        <dbReference type="SAM" id="MobiDB-lite"/>
    </source>
</evidence>
<feature type="region of interest" description="Disordered" evidence="2">
    <location>
        <begin position="1"/>
        <end position="28"/>
    </location>
</feature>
<dbReference type="GeneID" id="19467363"/>
<proteinExistence type="predicted"/>
<protein>
    <submittedName>
        <fullName evidence="3">FAS1</fullName>
    </submittedName>
</protein>
<keyword evidence="4" id="KW-1185">Reference proteome</keyword>
<dbReference type="PANTHER" id="PTHR28156:SF1">
    <property type="entry name" value="FAS1 DOMAIN-CONTAINING PROTEIN YDR262W"/>
    <property type="match status" value="1"/>
</dbReference>
<keyword evidence="1" id="KW-0732">Signal</keyword>
<name>S3CD42_GLAL2</name>
<evidence type="ECO:0000313" key="3">
    <source>
        <dbReference type="EMBL" id="EPE24462.1"/>
    </source>
</evidence>
<gene>
    <name evidence="3" type="ORF">GLAREA_08314</name>
</gene>
<dbReference type="eggNOG" id="ENOG502S3U5">
    <property type="taxonomic scope" value="Eukaryota"/>
</dbReference>
<dbReference type="InterPro" id="IPR036378">
    <property type="entry name" value="FAS1_dom_sf"/>
</dbReference>